<evidence type="ECO:0000256" key="5">
    <source>
        <dbReference type="ARBA" id="ARBA00023136"/>
    </source>
</evidence>
<sequence>MTAPRLTARRDLRAVGLVSGLSAAYGVALVVAAGVLAAAGGAAGATIALTLSALLIGMALYVSAIVISTGVSTVVVGIRPHIALLRLLGARSALLRRRLVTEVLTVASAAALLGAAAGGCLAIGVRGRLVSRGTIPHESFWATDRFTPLVVLATIAVAALAARSASRTVLAVSPASALSAADEHAAPAASTTATRTVGAAVLLGVGAIALLYPAFGSLRGSSSGILLAALGAVLLSLGVLVGAPVLLPFVVAGIGALFGRSAPAAVARSNAHAYRDRTTRSTIGILTGVTLVITLATGATAVKTALASEISAQDYPEVARFIDMTTIVLIGVTVISAVISAIGYVSVMSAGVEQRRREIGMLRVLGLRRTDVYRTTVFESLAIAGAAVTCGIVLGVVIGSAGARALIPFAGDVLFVPWNALASRSSPPRAW</sequence>
<dbReference type="InterPro" id="IPR038766">
    <property type="entry name" value="Membrane_comp_ABC_pdt"/>
</dbReference>
<evidence type="ECO:0000259" key="7">
    <source>
        <dbReference type="Pfam" id="PF02687"/>
    </source>
</evidence>
<evidence type="ECO:0000256" key="1">
    <source>
        <dbReference type="ARBA" id="ARBA00004651"/>
    </source>
</evidence>
<feature type="transmembrane region" description="Helical" evidence="6">
    <location>
        <begin position="12"/>
        <end position="39"/>
    </location>
</feature>
<dbReference type="AlphaFoldDB" id="A0A1H1HGI3"/>
<dbReference type="Pfam" id="PF02687">
    <property type="entry name" value="FtsX"/>
    <property type="match status" value="1"/>
</dbReference>
<feature type="transmembrane region" description="Helical" evidence="6">
    <location>
        <begin position="99"/>
        <end position="125"/>
    </location>
</feature>
<organism evidence="8 9">
    <name type="scientific">Tsukamurella pulmonis</name>
    <dbReference type="NCBI Taxonomy" id="47312"/>
    <lineage>
        <taxon>Bacteria</taxon>
        <taxon>Bacillati</taxon>
        <taxon>Actinomycetota</taxon>
        <taxon>Actinomycetes</taxon>
        <taxon>Mycobacteriales</taxon>
        <taxon>Tsukamurellaceae</taxon>
        <taxon>Tsukamurella</taxon>
    </lineage>
</organism>
<accession>A0A1H1HGI3</accession>
<dbReference type="OrthoDB" id="9780560at2"/>
<dbReference type="STRING" id="47312.SAMN04489765_4175"/>
<gene>
    <name evidence="8" type="ORF">SAMN04489765_4175</name>
</gene>
<dbReference type="InterPro" id="IPR003838">
    <property type="entry name" value="ABC3_permease_C"/>
</dbReference>
<dbReference type="Proteomes" id="UP000183053">
    <property type="component" value="Unassembled WGS sequence"/>
</dbReference>
<protein>
    <submittedName>
        <fullName evidence="8">Putative ABC transport system permease protein</fullName>
    </submittedName>
</protein>
<feature type="transmembrane region" description="Helical" evidence="6">
    <location>
        <begin position="326"/>
        <end position="352"/>
    </location>
</feature>
<evidence type="ECO:0000256" key="2">
    <source>
        <dbReference type="ARBA" id="ARBA00022475"/>
    </source>
</evidence>
<dbReference type="PANTHER" id="PTHR30287">
    <property type="entry name" value="MEMBRANE COMPONENT OF PREDICTED ABC SUPERFAMILY METABOLITE UPTAKE TRANSPORTER"/>
    <property type="match status" value="1"/>
</dbReference>
<keyword evidence="3 6" id="KW-0812">Transmembrane</keyword>
<feature type="transmembrane region" description="Helical" evidence="6">
    <location>
        <begin position="197"/>
        <end position="215"/>
    </location>
</feature>
<feature type="transmembrane region" description="Helical" evidence="6">
    <location>
        <begin position="283"/>
        <end position="306"/>
    </location>
</feature>
<dbReference type="RefSeq" id="WP_139184266.1">
    <property type="nucleotide sequence ID" value="NZ_FNLF01000002.1"/>
</dbReference>
<keyword evidence="4 6" id="KW-1133">Transmembrane helix</keyword>
<feature type="transmembrane region" description="Helical" evidence="6">
    <location>
        <begin position="372"/>
        <end position="399"/>
    </location>
</feature>
<evidence type="ECO:0000256" key="3">
    <source>
        <dbReference type="ARBA" id="ARBA00022692"/>
    </source>
</evidence>
<evidence type="ECO:0000256" key="4">
    <source>
        <dbReference type="ARBA" id="ARBA00022989"/>
    </source>
</evidence>
<evidence type="ECO:0000313" key="8">
    <source>
        <dbReference type="EMBL" id="SDR24561.1"/>
    </source>
</evidence>
<keyword evidence="9" id="KW-1185">Reference proteome</keyword>
<name>A0A1H1HGI3_9ACTN</name>
<proteinExistence type="predicted"/>
<comment type="subcellular location">
    <subcellularLocation>
        <location evidence="1">Cell membrane</location>
        <topology evidence="1">Multi-pass membrane protein</topology>
    </subcellularLocation>
</comment>
<feature type="domain" description="ABC3 transporter permease C-terminal" evidence="7">
    <location>
        <begin position="332"/>
        <end position="400"/>
    </location>
</feature>
<feature type="transmembrane region" description="Helical" evidence="6">
    <location>
        <begin position="145"/>
        <end position="162"/>
    </location>
</feature>
<dbReference type="GO" id="GO:0005886">
    <property type="term" value="C:plasma membrane"/>
    <property type="evidence" value="ECO:0007669"/>
    <property type="project" value="UniProtKB-SubCell"/>
</dbReference>
<feature type="transmembrane region" description="Helical" evidence="6">
    <location>
        <begin position="45"/>
        <end position="78"/>
    </location>
</feature>
<evidence type="ECO:0000313" key="9">
    <source>
        <dbReference type="Proteomes" id="UP000183053"/>
    </source>
</evidence>
<keyword evidence="5 6" id="KW-0472">Membrane</keyword>
<evidence type="ECO:0000256" key="6">
    <source>
        <dbReference type="SAM" id="Phobius"/>
    </source>
</evidence>
<keyword evidence="2" id="KW-1003">Cell membrane</keyword>
<dbReference type="EMBL" id="FNLF01000002">
    <property type="protein sequence ID" value="SDR24561.1"/>
    <property type="molecule type" value="Genomic_DNA"/>
</dbReference>
<reference evidence="9" key="1">
    <citation type="submission" date="2016-10" db="EMBL/GenBank/DDBJ databases">
        <authorList>
            <person name="Varghese N."/>
            <person name="Submissions S."/>
        </authorList>
    </citation>
    <scope>NUCLEOTIDE SEQUENCE [LARGE SCALE GENOMIC DNA]</scope>
    <source>
        <strain evidence="9">DSM 44142</strain>
    </source>
</reference>
<feature type="transmembrane region" description="Helical" evidence="6">
    <location>
        <begin position="227"/>
        <end position="258"/>
    </location>
</feature>
<dbReference type="PANTHER" id="PTHR30287:SF2">
    <property type="entry name" value="BLL1001 PROTEIN"/>
    <property type="match status" value="1"/>
</dbReference>